<keyword evidence="2" id="KW-0812">Transmembrane</keyword>
<evidence type="ECO:0000313" key="4">
    <source>
        <dbReference type="Proteomes" id="UP001596266"/>
    </source>
</evidence>
<evidence type="ECO:0000313" key="3">
    <source>
        <dbReference type="EMBL" id="MFC6396528.1"/>
    </source>
</evidence>
<proteinExistence type="predicted"/>
<name>A0ABW1X1N0_9ACTN</name>
<keyword evidence="2" id="KW-1133">Transmembrane helix</keyword>
<keyword evidence="2" id="KW-0472">Membrane</keyword>
<evidence type="ECO:0000256" key="2">
    <source>
        <dbReference type="SAM" id="Phobius"/>
    </source>
</evidence>
<gene>
    <name evidence="3" type="ORF">ACFP57_05950</name>
</gene>
<evidence type="ECO:0008006" key="5">
    <source>
        <dbReference type="Google" id="ProtNLM"/>
    </source>
</evidence>
<organism evidence="3 4">
    <name type="scientific">Luteococcus sanguinis</name>
    <dbReference type="NCBI Taxonomy" id="174038"/>
    <lineage>
        <taxon>Bacteria</taxon>
        <taxon>Bacillati</taxon>
        <taxon>Actinomycetota</taxon>
        <taxon>Actinomycetes</taxon>
        <taxon>Propionibacteriales</taxon>
        <taxon>Propionibacteriaceae</taxon>
        <taxon>Luteococcus</taxon>
    </lineage>
</organism>
<evidence type="ECO:0000256" key="1">
    <source>
        <dbReference type="SAM" id="MobiDB-lite"/>
    </source>
</evidence>
<comment type="caution">
    <text evidence="3">The sequence shown here is derived from an EMBL/GenBank/DDBJ whole genome shotgun (WGS) entry which is preliminary data.</text>
</comment>
<dbReference type="Proteomes" id="UP001596266">
    <property type="component" value="Unassembled WGS sequence"/>
</dbReference>
<feature type="transmembrane region" description="Helical" evidence="2">
    <location>
        <begin position="29"/>
        <end position="49"/>
    </location>
</feature>
<sequence length="207" mass="21966">MSAKSGRQPFAGFPSGPVQTSSGSSSNSMMTIALAAAALFFAVVIGAIINSVSSLNELPVGVETSAEYPQEQYPDQTFDQLADVGWQAEVPQGWYVTSSPEGFQALENTVGEQVLFTYGLDSADLTQDCRELASSTVVAATDEPAVSQTKLSGRDAVRLTGDNWTALCSRDLVSGQVLGIIVPPESGSQREWTSSLFSALQSSWVWN</sequence>
<dbReference type="RefSeq" id="WP_343885584.1">
    <property type="nucleotide sequence ID" value="NZ_BAAAKI010000008.1"/>
</dbReference>
<protein>
    <recommendedName>
        <fullName evidence="5">DUF4245 domain-containing protein</fullName>
    </recommendedName>
</protein>
<reference evidence="4" key="1">
    <citation type="journal article" date="2019" name="Int. J. Syst. Evol. Microbiol.">
        <title>The Global Catalogue of Microorganisms (GCM) 10K type strain sequencing project: providing services to taxonomists for standard genome sequencing and annotation.</title>
        <authorList>
            <consortium name="The Broad Institute Genomics Platform"/>
            <consortium name="The Broad Institute Genome Sequencing Center for Infectious Disease"/>
            <person name="Wu L."/>
            <person name="Ma J."/>
        </authorList>
    </citation>
    <scope>NUCLEOTIDE SEQUENCE [LARGE SCALE GENOMIC DNA]</scope>
    <source>
        <strain evidence="4">CGMCC 1.15277</strain>
    </source>
</reference>
<keyword evidence="4" id="KW-1185">Reference proteome</keyword>
<feature type="region of interest" description="Disordered" evidence="1">
    <location>
        <begin position="1"/>
        <end position="24"/>
    </location>
</feature>
<dbReference type="EMBL" id="JBHSUA010000011">
    <property type="protein sequence ID" value="MFC6396528.1"/>
    <property type="molecule type" value="Genomic_DNA"/>
</dbReference>
<accession>A0ABW1X1N0</accession>